<dbReference type="EMBL" id="BAABFO010000001">
    <property type="protein sequence ID" value="GAA4321796.1"/>
    <property type="molecule type" value="Genomic_DNA"/>
</dbReference>
<evidence type="ECO:0008006" key="3">
    <source>
        <dbReference type="Google" id="ProtNLM"/>
    </source>
</evidence>
<organism evidence="1 2">
    <name type="scientific">Pigmentiphaga soli</name>
    <dbReference type="NCBI Taxonomy" id="1007095"/>
    <lineage>
        <taxon>Bacteria</taxon>
        <taxon>Pseudomonadati</taxon>
        <taxon>Pseudomonadota</taxon>
        <taxon>Betaproteobacteria</taxon>
        <taxon>Burkholderiales</taxon>
        <taxon>Alcaligenaceae</taxon>
        <taxon>Pigmentiphaga</taxon>
    </lineage>
</organism>
<reference evidence="2" key="1">
    <citation type="journal article" date="2019" name="Int. J. Syst. Evol. Microbiol.">
        <title>The Global Catalogue of Microorganisms (GCM) 10K type strain sequencing project: providing services to taxonomists for standard genome sequencing and annotation.</title>
        <authorList>
            <consortium name="The Broad Institute Genomics Platform"/>
            <consortium name="The Broad Institute Genome Sequencing Center for Infectious Disease"/>
            <person name="Wu L."/>
            <person name="Ma J."/>
        </authorList>
    </citation>
    <scope>NUCLEOTIDE SEQUENCE [LARGE SCALE GENOMIC DNA]</scope>
    <source>
        <strain evidence="2">JCM 17666</strain>
    </source>
</reference>
<sequence length="426" mass="45257">MARNQSPEGRDSKRNPALSLLCSTEAIRANSLLTIDMITNEAVRLFTQTNAFLRTVSRQYDDQFARTGAKIGNTLRIRLPNDYLVGTGPAITPQGTNEQNTTLTVATQKHVPVSFGTAEKTMSLDDFSERILAPAVNRLAAAVAGDLMTLADSSATLVMNTAGGNLASPIPQTWLRAGAYLDQNLAPRMDRQIILDPITQANTVGTLAGLFNPQQKISGQYETGLITKDTLGFDWMYDQTTKIHTVGTFSAGTVNGAGQTGNTLVVNAITGTLNKGDIITIAGVNAINRLTGQTQGELRQFVVTANVASGATSIPIYPAIVPAPAAYNTVTASPANSAAISLVATAGSSYRQNLAFYPEAFTLATADLEMPTAGVVQAARAEFDGVSLRMIEAYDVMNDALITRMDILYGFAAIRPEWACVVADVV</sequence>
<comment type="caution">
    <text evidence="1">The sequence shown here is derived from an EMBL/GenBank/DDBJ whole genome shotgun (WGS) entry which is preliminary data.</text>
</comment>
<dbReference type="Gene3D" id="2.40.30.240">
    <property type="match status" value="1"/>
</dbReference>
<name>A0ABP8GCH2_9BURK</name>
<gene>
    <name evidence="1" type="ORF">GCM10023144_01290</name>
</gene>
<accession>A0ABP8GCH2</accession>
<evidence type="ECO:0000313" key="1">
    <source>
        <dbReference type="EMBL" id="GAA4321796.1"/>
    </source>
</evidence>
<protein>
    <recommendedName>
        <fullName evidence="3">P22 coat-protein 5 family protein</fullName>
    </recommendedName>
</protein>
<evidence type="ECO:0000313" key="2">
    <source>
        <dbReference type="Proteomes" id="UP001501671"/>
    </source>
</evidence>
<dbReference type="Pfam" id="PF11651">
    <property type="entry name" value="P22_CoatProtein"/>
    <property type="match status" value="1"/>
</dbReference>
<dbReference type="Proteomes" id="UP001501671">
    <property type="component" value="Unassembled WGS sequence"/>
</dbReference>
<keyword evidence="2" id="KW-1185">Reference proteome</keyword>
<proteinExistence type="predicted"/>
<dbReference type="InterPro" id="IPR024659">
    <property type="entry name" value="Phage_coat_Gp5"/>
</dbReference>